<feature type="transmembrane region" description="Helical" evidence="1">
    <location>
        <begin position="33"/>
        <end position="50"/>
    </location>
</feature>
<dbReference type="Gene3D" id="2.60.120.200">
    <property type="match status" value="1"/>
</dbReference>
<dbReference type="PANTHER" id="PTHR42535:SF2">
    <property type="entry name" value="CHROMOSOME UNDETERMINED SCAFFOLD_146, WHOLE GENOME SHOTGUN SEQUENCE"/>
    <property type="match status" value="1"/>
</dbReference>
<dbReference type="AlphaFoldDB" id="A0A1A8W904"/>
<keyword evidence="1" id="KW-0472">Membrane</keyword>
<proteinExistence type="predicted"/>
<dbReference type="InterPro" id="IPR013320">
    <property type="entry name" value="ConA-like_dom_sf"/>
</dbReference>
<evidence type="ECO:0000259" key="2">
    <source>
        <dbReference type="Pfam" id="PF26058"/>
    </source>
</evidence>
<dbReference type="Pfam" id="PF13385">
    <property type="entry name" value="Laminin_G_3"/>
    <property type="match status" value="1"/>
</dbReference>
<evidence type="ECO:0000313" key="4">
    <source>
        <dbReference type="Proteomes" id="UP000078560"/>
    </source>
</evidence>
<organism evidence="3 4">
    <name type="scientific">Plasmodium ovale curtisi</name>
    <dbReference type="NCBI Taxonomy" id="864141"/>
    <lineage>
        <taxon>Eukaryota</taxon>
        <taxon>Sar</taxon>
        <taxon>Alveolata</taxon>
        <taxon>Apicomplexa</taxon>
        <taxon>Aconoidasida</taxon>
        <taxon>Haemosporida</taxon>
        <taxon>Plasmodiidae</taxon>
        <taxon>Plasmodium</taxon>
        <taxon>Plasmodium (Plasmodium)</taxon>
    </lineage>
</organism>
<dbReference type="Pfam" id="PF26058">
    <property type="entry name" value="DUF8019"/>
    <property type="match status" value="1"/>
</dbReference>
<evidence type="ECO:0000256" key="1">
    <source>
        <dbReference type="SAM" id="Phobius"/>
    </source>
</evidence>
<dbReference type="EMBL" id="FLQU01000635">
    <property type="protein sequence ID" value="SBS88460.1"/>
    <property type="molecule type" value="Genomic_DNA"/>
</dbReference>
<dbReference type="Proteomes" id="UP000078560">
    <property type="component" value="Unassembled WGS sequence"/>
</dbReference>
<name>A0A1A8W904_PLAOA</name>
<keyword evidence="1" id="KW-0812">Transmembrane</keyword>
<dbReference type="InterPro" id="IPR058332">
    <property type="entry name" value="DUF8019"/>
</dbReference>
<accession>A0A1A8W904</accession>
<sequence>MDKRVCQHEGGTLYAACSNIIDYPNYAQNNSKMLLLFTKTWYLLLLYIYFKIQIKCDIDNVRVSECDVSIDSAICINDGQKILLPDAKPYGLSTHIKFDSITAVDSSGKRNHALGNFFASTGFGGMGNSALFRKNYVYIPHSDEHFKSVDFSYTFFIYLLEDDISKKNNVEEKFCPVIHKGIIKGKIQESSPAILVNAKSGRIKVVLSTSSSNNSAGEEFLSNFKLRHHQWYHVAIVRHINHMRLFVDGILDSSFLTEGCVTKTNDFPIYIGGAPYSVDSCDFPFLLDELKIYNISIGVDHIQSEAASTLSGVEPSFIYFGCFHCDINSAVLSCPNSYHLCNKIELYIGVYNVMRKFSLNINNTLLPFSSENNVGIGVCCANM</sequence>
<protein>
    <submittedName>
        <fullName evidence="3">Secreted ookinete protein, putative</fullName>
    </submittedName>
</protein>
<feature type="domain" description="DUF8019" evidence="2">
    <location>
        <begin position="315"/>
        <end position="382"/>
    </location>
</feature>
<gene>
    <name evidence="3" type="ORF">POVCU2_0048590</name>
</gene>
<dbReference type="PANTHER" id="PTHR42535">
    <property type="entry name" value="OOKINETE PROTEIN, PUTATIVE-RELATED"/>
    <property type="match status" value="1"/>
</dbReference>
<evidence type="ECO:0000313" key="3">
    <source>
        <dbReference type="EMBL" id="SBS88460.1"/>
    </source>
</evidence>
<keyword evidence="1" id="KW-1133">Transmembrane helix</keyword>
<dbReference type="SUPFAM" id="SSF49899">
    <property type="entry name" value="Concanavalin A-like lectins/glucanases"/>
    <property type="match status" value="1"/>
</dbReference>
<reference evidence="4" key="1">
    <citation type="submission" date="2016-05" db="EMBL/GenBank/DDBJ databases">
        <authorList>
            <person name="Naeem Raeece"/>
        </authorList>
    </citation>
    <scope>NUCLEOTIDE SEQUENCE [LARGE SCALE GENOMIC DNA]</scope>
</reference>